<dbReference type="InterPro" id="IPR054722">
    <property type="entry name" value="PolX-like_BBD"/>
</dbReference>
<organism evidence="3 5">
    <name type="scientific">Cucumis melo var. makuwa</name>
    <name type="common">Oriental melon</name>
    <dbReference type="NCBI Taxonomy" id="1194695"/>
    <lineage>
        <taxon>Eukaryota</taxon>
        <taxon>Viridiplantae</taxon>
        <taxon>Streptophyta</taxon>
        <taxon>Embryophyta</taxon>
        <taxon>Tracheophyta</taxon>
        <taxon>Spermatophyta</taxon>
        <taxon>Magnoliopsida</taxon>
        <taxon>eudicotyledons</taxon>
        <taxon>Gunneridae</taxon>
        <taxon>Pentapetalae</taxon>
        <taxon>rosids</taxon>
        <taxon>fabids</taxon>
        <taxon>Cucurbitales</taxon>
        <taxon>Cucurbitaceae</taxon>
        <taxon>Benincaseae</taxon>
        <taxon>Cucumis</taxon>
    </lineage>
</organism>
<feature type="region of interest" description="Disordered" evidence="1">
    <location>
        <begin position="1"/>
        <end position="56"/>
    </location>
</feature>
<evidence type="ECO:0000256" key="1">
    <source>
        <dbReference type="SAM" id="MobiDB-lite"/>
    </source>
</evidence>
<dbReference type="EMBL" id="SSTD01012233">
    <property type="protein sequence ID" value="TYK08832.1"/>
    <property type="molecule type" value="Genomic_DNA"/>
</dbReference>
<dbReference type="STRING" id="1194695.A0A5A7V567"/>
<sequence>MQTSLRGDSHGRRGGSGRRGGGINYNNRSGVSSENSQESCSLSRGRGSRRGRCFSRIQGGGREPTWNLDSGCSNQMTGNRSIFFTYDKSFQSEVKTDDNTRLQVKGQVDILVKTKKDAKQVIDVFYVPGLKHNLLSTGQLLQQGLKVSFEDDICAIKDQTGVLITKVIVKILKLIDYIILCQDKIIISRDVIFNEDESWNWCDDVDEAKIPFHVNIDENKVAQEFKQAEIQRWSNLHLQRHLPQVMMKSHQRE</sequence>
<evidence type="ECO:0000313" key="3">
    <source>
        <dbReference type="EMBL" id="KAA0062758.1"/>
    </source>
</evidence>
<dbReference type="Proteomes" id="UP000321947">
    <property type="component" value="Unassembled WGS sequence"/>
</dbReference>
<dbReference type="OrthoDB" id="906313at2759"/>
<gene>
    <name evidence="4" type="ORF">E5676_scaffold87G00150</name>
    <name evidence="3" type="ORF">E6C27_scaffold382G00970</name>
</gene>
<evidence type="ECO:0000259" key="2">
    <source>
        <dbReference type="Pfam" id="PF22936"/>
    </source>
</evidence>
<dbReference type="Proteomes" id="UP000321393">
    <property type="component" value="Unassembled WGS sequence"/>
</dbReference>
<proteinExistence type="predicted"/>
<dbReference type="EMBL" id="SSTE01004182">
    <property type="protein sequence ID" value="KAA0062758.1"/>
    <property type="molecule type" value="Genomic_DNA"/>
</dbReference>
<protein>
    <submittedName>
        <fullName evidence="3">Integrase</fullName>
    </submittedName>
</protein>
<comment type="caution">
    <text evidence="3">The sequence shown here is derived from an EMBL/GenBank/DDBJ whole genome shotgun (WGS) entry which is preliminary data.</text>
</comment>
<dbReference type="AlphaFoldDB" id="A0A5A7V567"/>
<dbReference type="Pfam" id="PF22936">
    <property type="entry name" value="Pol_BBD"/>
    <property type="match status" value="1"/>
</dbReference>
<evidence type="ECO:0000313" key="6">
    <source>
        <dbReference type="Proteomes" id="UP000321947"/>
    </source>
</evidence>
<reference evidence="5 6" key="1">
    <citation type="submission" date="2019-08" db="EMBL/GenBank/DDBJ databases">
        <title>Draft genome sequences of two oriental melons (Cucumis melo L. var makuwa).</title>
        <authorList>
            <person name="Kwon S.-Y."/>
        </authorList>
    </citation>
    <scope>NUCLEOTIDE SEQUENCE [LARGE SCALE GENOMIC DNA]</scope>
    <source>
        <strain evidence="6">cv. Chang Bougi</strain>
        <strain evidence="5">cv. SW 3</strain>
        <tissue evidence="3">Leaf</tissue>
    </source>
</reference>
<name>A0A5A7V567_CUCMM</name>
<feature type="domain" description="Retrovirus-related Pol polyprotein from transposon TNT 1-94-like beta-barrel" evidence="2">
    <location>
        <begin position="66"/>
        <end position="144"/>
    </location>
</feature>
<evidence type="ECO:0000313" key="4">
    <source>
        <dbReference type="EMBL" id="TYK08832.1"/>
    </source>
</evidence>
<evidence type="ECO:0000313" key="5">
    <source>
        <dbReference type="Proteomes" id="UP000321393"/>
    </source>
</evidence>
<feature type="compositionally biased region" description="Low complexity" evidence="1">
    <location>
        <begin position="24"/>
        <end position="45"/>
    </location>
</feature>
<accession>A0A5A7V567</accession>